<comment type="caution">
    <text evidence="10">The sequence shown here is derived from an EMBL/GenBank/DDBJ whole genome shotgun (WGS) entry which is preliminary data.</text>
</comment>
<dbReference type="InterPro" id="IPR036010">
    <property type="entry name" value="2Fe-2S_ferredoxin-like_sf"/>
</dbReference>
<dbReference type="PRINTS" id="PR00409">
    <property type="entry name" value="PHDIOXRDTASE"/>
</dbReference>
<dbReference type="InterPro" id="IPR017938">
    <property type="entry name" value="Riboflavin_synthase-like_b-brl"/>
</dbReference>
<dbReference type="InterPro" id="IPR001041">
    <property type="entry name" value="2Fe-2S_ferredoxin-type"/>
</dbReference>
<keyword evidence="11" id="KW-1185">Reference proteome</keyword>
<dbReference type="InterPro" id="IPR012675">
    <property type="entry name" value="Beta-grasp_dom_sf"/>
</dbReference>
<keyword evidence="4" id="KW-0479">Metal-binding</keyword>
<proteinExistence type="predicted"/>
<protein>
    <submittedName>
        <fullName evidence="10">Oxidoreductase</fullName>
    </submittedName>
</protein>
<evidence type="ECO:0000256" key="3">
    <source>
        <dbReference type="ARBA" id="ARBA00022714"/>
    </source>
</evidence>
<evidence type="ECO:0000259" key="8">
    <source>
        <dbReference type="PROSITE" id="PS51085"/>
    </source>
</evidence>
<reference evidence="10 11" key="1">
    <citation type="submission" date="2018-07" db="EMBL/GenBank/DDBJ databases">
        <title>Arthrobacter sp. nov., isolated from raw cow's milk with high bacterial count.</title>
        <authorList>
            <person name="Hahne J."/>
            <person name="Isele D."/>
            <person name="Lipski A."/>
        </authorList>
    </citation>
    <scope>NUCLEOTIDE SEQUENCE [LARGE SCALE GENOMIC DNA]</scope>
    <source>
        <strain evidence="10 11">JZ R-35</strain>
    </source>
</reference>
<evidence type="ECO:0000256" key="6">
    <source>
        <dbReference type="ARBA" id="ARBA00023004"/>
    </source>
</evidence>
<keyword evidence="5" id="KW-0560">Oxidoreductase</keyword>
<comment type="cofactor">
    <cofactor evidence="1">
        <name>FAD</name>
        <dbReference type="ChEBI" id="CHEBI:57692"/>
    </cofactor>
</comment>
<dbReference type="EMBL" id="QQXK01000041">
    <property type="protein sequence ID" value="RII40999.1"/>
    <property type="molecule type" value="Genomic_DNA"/>
</dbReference>
<dbReference type="GO" id="GO:0051537">
    <property type="term" value="F:2 iron, 2 sulfur cluster binding"/>
    <property type="evidence" value="ECO:0007669"/>
    <property type="project" value="UniProtKB-KW"/>
</dbReference>
<dbReference type="InterPro" id="IPR054582">
    <property type="entry name" value="DmmA-like_N"/>
</dbReference>
<dbReference type="SUPFAM" id="SSF52343">
    <property type="entry name" value="Ferredoxin reductase-like, C-terminal NADP-linked domain"/>
    <property type="match status" value="1"/>
</dbReference>
<organism evidence="10 11">
    <name type="scientific">Galactobacter valiniphilus</name>
    <dbReference type="NCBI Taxonomy" id="2676122"/>
    <lineage>
        <taxon>Bacteria</taxon>
        <taxon>Bacillati</taxon>
        <taxon>Actinomycetota</taxon>
        <taxon>Actinomycetes</taxon>
        <taxon>Micrococcales</taxon>
        <taxon>Micrococcaceae</taxon>
        <taxon>Galactobacter</taxon>
    </lineage>
</organism>
<dbReference type="Gene3D" id="3.40.50.80">
    <property type="entry name" value="Nucleotide-binding domain of ferredoxin-NADP reductase (FNR) module"/>
    <property type="match status" value="1"/>
</dbReference>
<dbReference type="CDD" id="cd06185">
    <property type="entry name" value="PDR_like"/>
    <property type="match status" value="1"/>
</dbReference>
<evidence type="ECO:0000256" key="2">
    <source>
        <dbReference type="ARBA" id="ARBA00022630"/>
    </source>
</evidence>
<dbReference type="Pfam" id="PF22290">
    <property type="entry name" value="DmmA-like_N"/>
    <property type="match status" value="1"/>
</dbReference>
<feature type="domain" description="FAD-binding FR-type" evidence="9">
    <location>
        <begin position="6"/>
        <end position="111"/>
    </location>
</feature>
<feature type="domain" description="2Fe-2S ferredoxin-type" evidence="8">
    <location>
        <begin position="236"/>
        <end position="323"/>
    </location>
</feature>
<gene>
    <name evidence="10" type="ORF">DWB68_14885</name>
</gene>
<keyword evidence="3" id="KW-0001">2Fe-2S</keyword>
<dbReference type="SUPFAM" id="SSF63380">
    <property type="entry name" value="Riboflavin synthase domain-like"/>
    <property type="match status" value="1"/>
</dbReference>
<keyword evidence="6" id="KW-0408">Iron</keyword>
<keyword evidence="2" id="KW-0285">Flavoprotein</keyword>
<evidence type="ECO:0000313" key="10">
    <source>
        <dbReference type="EMBL" id="RII40999.1"/>
    </source>
</evidence>
<evidence type="ECO:0000256" key="4">
    <source>
        <dbReference type="ARBA" id="ARBA00022723"/>
    </source>
</evidence>
<dbReference type="PANTHER" id="PTHR47354">
    <property type="entry name" value="NADH OXIDOREDUCTASE HCR"/>
    <property type="match status" value="1"/>
</dbReference>
<sequence>MSTASAGTLHLRVESVEPVTPEISRFTFVPTDGSWLPPFSGGSHVTVLIETEDGTHRNAYSLMSSPYDASKYQIAVRRVEDGKGGSVAIHQNVKAGDIVPVTIPANLFPLSKHARHHVFIAGGVGITPVFAQLEELSLKGDTYELHLAVRGADHSRLGLELRERYGDAVTLYEGGTGNRMNIAEVLAERPLGTHVYVCGPSGMIDEVVDSAHALGWTDSHIHFERFEDTGSTGEPFSATMAKTGVVINVSPDQSLLEAAEEQGYRLPYLCRGGACGECELEVVEIEGTIDHRDDWLSEKERAANSHIMPCVSRGICSKLVINA</sequence>
<dbReference type="Gene3D" id="2.40.30.10">
    <property type="entry name" value="Translation factors"/>
    <property type="match status" value="1"/>
</dbReference>
<dbReference type="GO" id="GO:0046872">
    <property type="term" value="F:metal ion binding"/>
    <property type="evidence" value="ECO:0007669"/>
    <property type="project" value="UniProtKB-KW"/>
</dbReference>
<dbReference type="InterPro" id="IPR039261">
    <property type="entry name" value="FNR_nucleotide-bd"/>
</dbReference>
<evidence type="ECO:0000256" key="5">
    <source>
        <dbReference type="ARBA" id="ARBA00023002"/>
    </source>
</evidence>
<dbReference type="RefSeq" id="WP_119425910.1">
    <property type="nucleotide sequence ID" value="NZ_QQXK01000041.1"/>
</dbReference>
<dbReference type="Proteomes" id="UP000265419">
    <property type="component" value="Unassembled WGS sequence"/>
</dbReference>
<dbReference type="Pfam" id="PF00111">
    <property type="entry name" value="Fer2"/>
    <property type="match status" value="1"/>
</dbReference>
<dbReference type="PANTHER" id="PTHR47354:SF1">
    <property type="entry name" value="CARNITINE MONOOXYGENASE REDUCTASE SUBUNIT"/>
    <property type="match status" value="1"/>
</dbReference>
<dbReference type="PROSITE" id="PS51384">
    <property type="entry name" value="FAD_FR"/>
    <property type="match status" value="1"/>
</dbReference>
<evidence type="ECO:0000256" key="7">
    <source>
        <dbReference type="ARBA" id="ARBA00023014"/>
    </source>
</evidence>
<accession>A0A399J9Y6</accession>
<dbReference type="InterPro" id="IPR017927">
    <property type="entry name" value="FAD-bd_FR_type"/>
</dbReference>
<dbReference type="InterPro" id="IPR050415">
    <property type="entry name" value="MRET"/>
</dbReference>
<name>A0A399J9Y6_9MICC</name>
<dbReference type="SUPFAM" id="SSF54292">
    <property type="entry name" value="2Fe-2S ferredoxin-like"/>
    <property type="match status" value="1"/>
</dbReference>
<dbReference type="AlphaFoldDB" id="A0A399J9Y6"/>
<evidence type="ECO:0000259" key="9">
    <source>
        <dbReference type="PROSITE" id="PS51384"/>
    </source>
</evidence>
<evidence type="ECO:0000313" key="11">
    <source>
        <dbReference type="Proteomes" id="UP000265419"/>
    </source>
</evidence>
<dbReference type="GO" id="GO:0016491">
    <property type="term" value="F:oxidoreductase activity"/>
    <property type="evidence" value="ECO:0007669"/>
    <property type="project" value="UniProtKB-KW"/>
</dbReference>
<keyword evidence="7" id="KW-0411">Iron-sulfur</keyword>
<evidence type="ECO:0000256" key="1">
    <source>
        <dbReference type="ARBA" id="ARBA00001974"/>
    </source>
</evidence>
<dbReference type="Gene3D" id="3.10.20.30">
    <property type="match status" value="1"/>
</dbReference>
<dbReference type="CDD" id="cd00207">
    <property type="entry name" value="fer2"/>
    <property type="match status" value="1"/>
</dbReference>
<dbReference type="PROSITE" id="PS51085">
    <property type="entry name" value="2FE2S_FER_2"/>
    <property type="match status" value="1"/>
</dbReference>